<keyword evidence="3" id="KW-1185">Reference proteome</keyword>
<reference evidence="2" key="1">
    <citation type="journal article" date="2014" name="Nat. Commun.">
        <title>Multiple recent horizontal transfers of a large genomic region in cheese making fungi.</title>
        <authorList>
            <person name="Cheeseman K."/>
            <person name="Ropars J."/>
            <person name="Renault P."/>
            <person name="Dupont J."/>
            <person name="Gouzy J."/>
            <person name="Branca A."/>
            <person name="Abraham A.L."/>
            <person name="Ceppi M."/>
            <person name="Conseiller E."/>
            <person name="Debuchy R."/>
            <person name="Malagnac F."/>
            <person name="Goarin A."/>
            <person name="Silar P."/>
            <person name="Lacoste S."/>
            <person name="Sallet E."/>
            <person name="Bensimon A."/>
            <person name="Giraud T."/>
            <person name="Brygoo Y."/>
        </authorList>
    </citation>
    <scope>NUCLEOTIDE SEQUENCE [LARGE SCALE GENOMIC DNA]</scope>
    <source>
        <strain evidence="2">FM164</strain>
    </source>
</reference>
<keyword evidence="1" id="KW-0812">Transmembrane</keyword>
<evidence type="ECO:0000256" key="1">
    <source>
        <dbReference type="SAM" id="Phobius"/>
    </source>
</evidence>
<dbReference type="OrthoDB" id="3945418at2759"/>
<proteinExistence type="predicted"/>
<evidence type="ECO:0000313" key="3">
    <source>
        <dbReference type="Proteomes" id="UP000030686"/>
    </source>
</evidence>
<organism evidence="2 3">
    <name type="scientific">Penicillium roqueforti (strain FM164)</name>
    <dbReference type="NCBI Taxonomy" id="1365484"/>
    <lineage>
        <taxon>Eukaryota</taxon>
        <taxon>Fungi</taxon>
        <taxon>Dikarya</taxon>
        <taxon>Ascomycota</taxon>
        <taxon>Pezizomycotina</taxon>
        <taxon>Eurotiomycetes</taxon>
        <taxon>Eurotiomycetidae</taxon>
        <taxon>Eurotiales</taxon>
        <taxon>Aspergillaceae</taxon>
        <taxon>Penicillium</taxon>
    </lineage>
</organism>
<dbReference type="Gene3D" id="1.10.630.10">
    <property type="entry name" value="Cytochrome P450"/>
    <property type="match status" value="1"/>
</dbReference>
<keyword evidence="1" id="KW-1133">Transmembrane helix</keyword>
<dbReference type="Proteomes" id="UP000030686">
    <property type="component" value="Unassembled WGS sequence"/>
</dbReference>
<dbReference type="AlphaFoldDB" id="W6Q719"/>
<feature type="transmembrane region" description="Helical" evidence="1">
    <location>
        <begin position="6"/>
        <end position="23"/>
    </location>
</feature>
<dbReference type="GO" id="GO:0004497">
    <property type="term" value="F:monooxygenase activity"/>
    <property type="evidence" value="ECO:0007669"/>
    <property type="project" value="InterPro"/>
</dbReference>
<dbReference type="GO" id="GO:0005506">
    <property type="term" value="F:iron ion binding"/>
    <property type="evidence" value="ECO:0007669"/>
    <property type="project" value="InterPro"/>
</dbReference>
<accession>W6Q719</accession>
<name>W6Q719_PENRF</name>
<gene>
    <name evidence="2" type="ORF">PROQFM164_S02g002311</name>
</gene>
<dbReference type="GO" id="GO:0020037">
    <property type="term" value="F:heme binding"/>
    <property type="evidence" value="ECO:0007669"/>
    <property type="project" value="InterPro"/>
</dbReference>
<sequence length="176" mass="20235">MFYFLLGSAVAYNLVMVIYRLHFHKLSRFPGPRLAAASGLYEIYFSVWGPGIFDHEIDLMHRKFGPVVRITPDEIHIQEPSSYSDGWIKGTEEVEPGYQGRSVHSFQYKRPSIARVRSLLWAKVNDMINPLIEKHHVDRMLSARPRLFLICPWSKKKVQSIGESESEDGGARSLQC</sequence>
<evidence type="ECO:0000313" key="2">
    <source>
        <dbReference type="EMBL" id="CDM32160.1"/>
    </source>
</evidence>
<protein>
    <submittedName>
        <fullName evidence="2">Cytochrome P450</fullName>
    </submittedName>
</protein>
<dbReference type="EMBL" id="HG792016">
    <property type="protein sequence ID" value="CDM32160.1"/>
    <property type="molecule type" value="Genomic_DNA"/>
</dbReference>
<dbReference type="GO" id="GO:0016705">
    <property type="term" value="F:oxidoreductase activity, acting on paired donors, with incorporation or reduction of molecular oxygen"/>
    <property type="evidence" value="ECO:0007669"/>
    <property type="project" value="InterPro"/>
</dbReference>
<keyword evidence="1" id="KW-0472">Membrane</keyword>
<dbReference type="STRING" id="1365484.W6Q719"/>
<dbReference type="InterPro" id="IPR036396">
    <property type="entry name" value="Cyt_P450_sf"/>
</dbReference>